<dbReference type="Proteomes" id="UP000050525">
    <property type="component" value="Unassembled WGS sequence"/>
</dbReference>
<proteinExistence type="predicted"/>
<accession>A0A151NLQ2</accession>
<dbReference type="AlphaFoldDB" id="A0A151NLQ2"/>
<organism evidence="1 2">
    <name type="scientific">Alligator mississippiensis</name>
    <name type="common">American alligator</name>
    <dbReference type="NCBI Taxonomy" id="8496"/>
    <lineage>
        <taxon>Eukaryota</taxon>
        <taxon>Metazoa</taxon>
        <taxon>Chordata</taxon>
        <taxon>Craniata</taxon>
        <taxon>Vertebrata</taxon>
        <taxon>Euteleostomi</taxon>
        <taxon>Archelosauria</taxon>
        <taxon>Archosauria</taxon>
        <taxon>Crocodylia</taxon>
        <taxon>Alligatoridae</taxon>
        <taxon>Alligatorinae</taxon>
        <taxon>Alligator</taxon>
    </lineage>
</organism>
<gene>
    <name evidence="1" type="ORF">Y1Q_0010991</name>
</gene>
<keyword evidence="2" id="KW-1185">Reference proteome</keyword>
<evidence type="ECO:0000313" key="2">
    <source>
        <dbReference type="Proteomes" id="UP000050525"/>
    </source>
</evidence>
<sequence>MVQPGLGVETWLLQWGGLLAWPGAGLGSLCAQGCILGQCLLDLLICGPEKHYPESLEMPFAGARFATDAPSPRGDGLTHLSFCNVVAVRTSRLIKVQDACHALQAPKTCLFLSSLSIFKEVEVSVLAGRVDLTRKCISPSRDPSGDCAETGNPVTHRKSLHACLTTSFEAAIPFSSHDSRSSGFEKQK</sequence>
<protein>
    <submittedName>
        <fullName evidence="1">Uncharacterized protein</fullName>
    </submittedName>
</protein>
<evidence type="ECO:0000313" key="1">
    <source>
        <dbReference type="EMBL" id="KYO37599.1"/>
    </source>
</evidence>
<reference evidence="1 2" key="1">
    <citation type="journal article" date="2012" name="Genome Biol.">
        <title>Sequencing three crocodilian genomes to illuminate the evolution of archosaurs and amniotes.</title>
        <authorList>
            <person name="St John J.A."/>
            <person name="Braun E.L."/>
            <person name="Isberg S.R."/>
            <person name="Miles L.G."/>
            <person name="Chong A.Y."/>
            <person name="Gongora J."/>
            <person name="Dalzell P."/>
            <person name="Moran C."/>
            <person name="Bed'hom B."/>
            <person name="Abzhanov A."/>
            <person name="Burgess S.C."/>
            <person name="Cooksey A.M."/>
            <person name="Castoe T.A."/>
            <person name="Crawford N.G."/>
            <person name="Densmore L.D."/>
            <person name="Drew J.C."/>
            <person name="Edwards S.V."/>
            <person name="Faircloth B.C."/>
            <person name="Fujita M.K."/>
            <person name="Greenwold M.J."/>
            <person name="Hoffmann F.G."/>
            <person name="Howard J.M."/>
            <person name="Iguchi T."/>
            <person name="Janes D.E."/>
            <person name="Khan S.Y."/>
            <person name="Kohno S."/>
            <person name="de Koning A.J."/>
            <person name="Lance S.L."/>
            <person name="McCarthy F.M."/>
            <person name="McCormack J.E."/>
            <person name="Merchant M.E."/>
            <person name="Peterson D.G."/>
            <person name="Pollock D.D."/>
            <person name="Pourmand N."/>
            <person name="Raney B.J."/>
            <person name="Roessler K.A."/>
            <person name="Sanford J.R."/>
            <person name="Sawyer R.H."/>
            <person name="Schmidt C.J."/>
            <person name="Triplett E.W."/>
            <person name="Tuberville T.D."/>
            <person name="Venegas-Anaya M."/>
            <person name="Howard J.T."/>
            <person name="Jarvis E.D."/>
            <person name="Guillette L.J.Jr."/>
            <person name="Glenn T.C."/>
            <person name="Green R.E."/>
            <person name="Ray D.A."/>
        </authorList>
    </citation>
    <scope>NUCLEOTIDE SEQUENCE [LARGE SCALE GENOMIC DNA]</scope>
    <source>
        <strain evidence="1">KSC_2009_1</strain>
    </source>
</reference>
<dbReference type="EMBL" id="AKHW03002664">
    <property type="protein sequence ID" value="KYO37599.1"/>
    <property type="molecule type" value="Genomic_DNA"/>
</dbReference>
<comment type="caution">
    <text evidence="1">The sequence shown here is derived from an EMBL/GenBank/DDBJ whole genome shotgun (WGS) entry which is preliminary data.</text>
</comment>
<name>A0A151NLQ2_ALLMI</name>